<feature type="chain" id="PRO_5015707864" evidence="14">
    <location>
        <begin position="30"/>
        <end position="942"/>
    </location>
</feature>
<dbReference type="Pfam" id="PF00593">
    <property type="entry name" value="TonB_dep_Rec_b-barrel"/>
    <property type="match status" value="1"/>
</dbReference>
<evidence type="ECO:0000256" key="5">
    <source>
        <dbReference type="ARBA" id="ARBA00022692"/>
    </source>
</evidence>
<sequence length="942" mass="101097">MEEGKMKAVMVAAALTAAAGLAYGPAALAQEPAQEPAPAAAPSGGTSELDDLFDLEGVEPEPAPPPAPAAAAAAPSTEPAAAAAAAPSTEPAPATAEAAPAAAPPAPDTTGLDLDVIPLPQKEAAVPESAPTPRARRPMIEEVVVTAQRREESAQDVPISITVFDGKQLANANITNSADLAVYTPSLSTNNRFGADNATFSIRGFTQELRTTASVATYMAEVVAPRGQSSQTSGDGAGPGVMFDLANVQVLKGPQGTLFGRNTTGGAVLLVPNRPKDEFEGYVELSGGEWGMFRQQGVVNLPVTENFKVRLGIDRNERDGHLNNITRIGTDALGSVDYISGRLSTLWNISDSVENYTILSYIDSQSTGYSAQLYACNADYLTGDFFGAFSGLLHYPACADQLARQKATGQDGFYDVVSTIASPMTNIKEKRLINTLTWDISDDVTLKNILAYAHLHTENGSDIFGTQFRYNVPLLNIPRNPLTELLGIAGPVSLDPNPNREFKTGVSVPNPDIPVTSQETYVGELQLQGNSFEGALEWQGGVYWENSRPDGYSGNNSAGLISCNMASLEGDPSGFDCYDPLFGAVGGVLVQQYKTEYLNRAVYTQGTWHFNDQWSATGGLRYTWDHTEGYGIKTSYRWLLAAPLGANEQIVTPEVSSKAPTGLLEVDWKPFEGQMVYAKYVRGYRQGSVILAADPGVDTFEPEKVDTYELGIKTQFGGPVPGRFNLSVFYNDFTNQQLQLGYISRDSLQTTTIVNAGKSRIAGIEGEAFFQPHDRVTFALSFSLLDTELLEQEDLTEKVRAAGGELAGASVTPIAEVGDELPYAPDQTYVGSLNWRLPVSESLGEMDLGATYSYIGQQRSAASSSGPYGMLDAFSLLNLNFTWGRIFNSPMDLVVFGTNVLDEEYVTYTSGTYKLLAYESRMLGMPRMVGARLKYNFGAAAQ</sequence>
<feature type="compositionally biased region" description="Low complexity" evidence="13">
    <location>
        <begin position="69"/>
        <end position="101"/>
    </location>
</feature>
<comment type="caution">
    <text evidence="17">The sequence shown here is derived from an EMBL/GenBank/DDBJ whole genome shotgun (WGS) entry which is preliminary data.</text>
</comment>
<feature type="compositionally biased region" description="Low complexity" evidence="13">
    <location>
        <begin position="30"/>
        <end position="42"/>
    </location>
</feature>
<keyword evidence="8 12" id="KW-0798">TonB box</keyword>
<feature type="domain" description="TonB-dependent receptor plug" evidence="16">
    <location>
        <begin position="154"/>
        <end position="267"/>
    </location>
</feature>
<dbReference type="PANTHER" id="PTHR32552">
    <property type="entry name" value="FERRICHROME IRON RECEPTOR-RELATED"/>
    <property type="match status" value="1"/>
</dbReference>
<evidence type="ECO:0000256" key="3">
    <source>
        <dbReference type="ARBA" id="ARBA00022452"/>
    </source>
</evidence>
<feature type="domain" description="TonB-dependent receptor-like beta-barrel" evidence="15">
    <location>
        <begin position="423"/>
        <end position="883"/>
    </location>
</feature>
<dbReference type="InterPro" id="IPR039426">
    <property type="entry name" value="TonB-dep_rcpt-like"/>
</dbReference>
<evidence type="ECO:0000256" key="9">
    <source>
        <dbReference type="ARBA" id="ARBA00023136"/>
    </source>
</evidence>
<evidence type="ECO:0000256" key="4">
    <source>
        <dbReference type="ARBA" id="ARBA00022496"/>
    </source>
</evidence>
<keyword evidence="7" id="KW-0406">Ion transport</keyword>
<dbReference type="InterPro" id="IPR036942">
    <property type="entry name" value="Beta-barrel_TonB_sf"/>
</dbReference>
<dbReference type="PANTHER" id="PTHR32552:SF81">
    <property type="entry name" value="TONB-DEPENDENT OUTER MEMBRANE RECEPTOR"/>
    <property type="match status" value="1"/>
</dbReference>
<evidence type="ECO:0000313" key="17">
    <source>
        <dbReference type="EMBL" id="PPE72039.1"/>
    </source>
</evidence>
<organism evidence="17 18">
    <name type="scientific">Solimonas fluminis</name>
    <dbReference type="NCBI Taxonomy" id="2086571"/>
    <lineage>
        <taxon>Bacteria</taxon>
        <taxon>Pseudomonadati</taxon>
        <taxon>Pseudomonadota</taxon>
        <taxon>Gammaproteobacteria</taxon>
        <taxon>Nevskiales</taxon>
        <taxon>Nevskiaceae</taxon>
        <taxon>Solimonas</taxon>
    </lineage>
</organism>
<dbReference type="GO" id="GO:0009279">
    <property type="term" value="C:cell outer membrane"/>
    <property type="evidence" value="ECO:0007669"/>
    <property type="project" value="UniProtKB-SubCell"/>
</dbReference>
<evidence type="ECO:0000259" key="16">
    <source>
        <dbReference type="Pfam" id="PF07715"/>
    </source>
</evidence>
<dbReference type="InterPro" id="IPR000531">
    <property type="entry name" value="Beta-barrel_TonB"/>
</dbReference>
<proteinExistence type="inferred from homology"/>
<evidence type="ECO:0000259" key="15">
    <source>
        <dbReference type="Pfam" id="PF00593"/>
    </source>
</evidence>
<keyword evidence="6" id="KW-0408">Iron</keyword>
<keyword evidence="3 11" id="KW-1134">Transmembrane beta strand</keyword>
<evidence type="ECO:0000256" key="13">
    <source>
        <dbReference type="SAM" id="MobiDB-lite"/>
    </source>
</evidence>
<dbReference type="InterPro" id="IPR012910">
    <property type="entry name" value="Plug_dom"/>
</dbReference>
<dbReference type="PROSITE" id="PS52016">
    <property type="entry name" value="TONB_DEPENDENT_REC_3"/>
    <property type="match status" value="1"/>
</dbReference>
<evidence type="ECO:0000256" key="1">
    <source>
        <dbReference type="ARBA" id="ARBA00004571"/>
    </source>
</evidence>
<keyword evidence="9 11" id="KW-0472">Membrane</keyword>
<gene>
    <name evidence="17" type="ORF">C3942_20290</name>
</gene>
<evidence type="ECO:0000256" key="11">
    <source>
        <dbReference type="PROSITE-ProRule" id="PRU01360"/>
    </source>
</evidence>
<name>A0A2S5TAP1_9GAMM</name>
<comment type="subcellular location">
    <subcellularLocation>
        <location evidence="1 11">Cell outer membrane</location>
        <topology evidence="1 11">Multi-pass membrane protein</topology>
    </subcellularLocation>
</comment>
<feature type="signal peptide" evidence="14">
    <location>
        <begin position="1"/>
        <end position="29"/>
    </location>
</feature>
<reference evidence="17 18" key="1">
    <citation type="submission" date="2018-02" db="EMBL/GenBank/DDBJ databases">
        <title>Genome sequencing of Solimonas sp. HR-BB.</title>
        <authorList>
            <person name="Lee Y."/>
            <person name="Jeon C.O."/>
        </authorList>
    </citation>
    <scope>NUCLEOTIDE SEQUENCE [LARGE SCALE GENOMIC DNA]</scope>
    <source>
        <strain evidence="17 18">HR-BB</strain>
    </source>
</reference>
<dbReference type="AlphaFoldDB" id="A0A2S5TAP1"/>
<keyword evidence="17" id="KW-0675">Receptor</keyword>
<keyword evidence="5 11" id="KW-0812">Transmembrane</keyword>
<keyword evidence="10 11" id="KW-0998">Cell outer membrane</keyword>
<evidence type="ECO:0000256" key="6">
    <source>
        <dbReference type="ARBA" id="ARBA00023004"/>
    </source>
</evidence>
<dbReference type="GO" id="GO:0006826">
    <property type="term" value="P:iron ion transport"/>
    <property type="evidence" value="ECO:0007669"/>
    <property type="project" value="UniProtKB-KW"/>
</dbReference>
<dbReference type="EMBL" id="PSNW01000016">
    <property type="protein sequence ID" value="PPE72039.1"/>
    <property type="molecule type" value="Genomic_DNA"/>
</dbReference>
<evidence type="ECO:0000256" key="10">
    <source>
        <dbReference type="ARBA" id="ARBA00023237"/>
    </source>
</evidence>
<dbReference type="Pfam" id="PF07715">
    <property type="entry name" value="Plug"/>
    <property type="match status" value="1"/>
</dbReference>
<evidence type="ECO:0000256" key="8">
    <source>
        <dbReference type="ARBA" id="ARBA00023077"/>
    </source>
</evidence>
<protein>
    <submittedName>
        <fullName evidence="17">TonB-dependent receptor</fullName>
    </submittedName>
</protein>
<keyword evidence="14" id="KW-0732">Signal</keyword>
<evidence type="ECO:0000313" key="18">
    <source>
        <dbReference type="Proteomes" id="UP000238220"/>
    </source>
</evidence>
<dbReference type="Gene3D" id="2.40.170.20">
    <property type="entry name" value="TonB-dependent receptor, beta-barrel domain"/>
    <property type="match status" value="1"/>
</dbReference>
<dbReference type="Proteomes" id="UP000238220">
    <property type="component" value="Unassembled WGS sequence"/>
</dbReference>
<evidence type="ECO:0000256" key="2">
    <source>
        <dbReference type="ARBA" id="ARBA00022448"/>
    </source>
</evidence>
<evidence type="ECO:0000256" key="14">
    <source>
        <dbReference type="SAM" id="SignalP"/>
    </source>
</evidence>
<dbReference type="SUPFAM" id="SSF56935">
    <property type="entry name" value="Porins"/>
    <property type="match status" value="1"/>
</dbReference>
<keyword evidence="4" id="KW-0410">Iron transport</keyword>
<comment type="similarity">
    <text evidence="11 12">Belongs to the TonB-dependent receptor family.</text>
</comment>
<accession>A0A2S5TAP1</accession>
<keyword evidence="2 11" id="KW-0813">Transport</keyword>
<evidence type="ECO:0000256" key="12">
    <source>
        <dbReference type="RuleBase" id="RU003357"/>
    </source>
</evidence>
<feature type="compositionally biased region" description="Acidic residues" evidence="13">
    <location>
        <begin position="48"/>
        <end position="59"/>
    </location>
</feature>
<feature type="region of interest" description="Disordered" evidence="13">
    <location>
        <begin position="30"/>
        <end position="114"/>
    </location>
</feature>
<keyword evidence="18" id="KW-1185">Reference proteome</keyword>
<evidence type="ECO:0000256" key="7">
    <source>
        <dbReference type="ARBA" id="ARBA00023065"/>
    </source>
</evidence>